<dbReference type="InterPro" id="IPR000524">
    <property type="entry name" value="Tscrpt_reg_HTH_GntR"/>
</dbReference>
<dbReference type="RefSeq" id="WP_161860946.1">
    <property type="nucleotide sequence ID" value="NZ_CP046620.1"/>
</dbReference>
<keyword evidence="6" id="KW-1185">Reference proteome</keyword>
<accession>A0A6P1SXV3</accession>
<dbReference type="Gene3D" id="1.10.10.10">
    <property type="entry name" value="Winged helix-like DNA-binding domain superfamily/Winged helix DNA-binding domain"/>
    <property type="match status" value="1"/>
</dbReference>
<dbReference type="SMART" id="SM00345">
    <property type="entry name" value="HTH_GNTR"/>
    <property type="match status" value="1"/>
</dbReference>
<dbReference type="SUPFAM" id="SSF48008">
    <property type="entry name" value="GntR ligand-binding domain-like"/>
    <property type="match status" value="1"/>
</dbReference>
<evidence type="ECO:0000256" key="3">
    <source>
        <dbReference type="ARBA" id="ARBA00023163"/>
    </source>
</evidence>
<protein>
    <submittedName>
        <fullName evidence="5">FCD domain-containing protein</fullName>
    </submittedName>
</protein>
<keyword evidence="3" id="KW-0804">Transcription</keyword>
<dbReference type="InterPro" id="IPR036388">
    <property type="entry name" value="WH-like_DNA-bd_sf"/>
</dbReference>
<dbReference type="PANTHER" id="PTHR43537:SF50">
    <property type="entry name" value="TRANSCRIPTIONAL REGULATORY PROTEIN"/>
    <property type="match status" value="1"/>
</dbReference>
<reference evidence="5 6" key="1">
    <citation type="submission" date="2019-12" db="EMBL/GenBank/DDBJ databases">
        <title>Complete genome sequence of Algicella marina strain 9Alg 56(T) isolated from the red alga Tichocarpus crinitus.</title>
        <authorList>
            <person name="Kim S.-G."/>
            <person name="Nedashkovskaya O.I."/>
        </authorList>
    </citation>
    <scope>NUCLEOTIDE SEQUENCE [LARGE SCALE GENOMIC DNA]</scope>
    <source>
        <strain evidence="5 6">9Alg 56</strain>
    </source>
</reference>
<keyword evidence="1" id="KW-0805">Transcription regulation</keyword>
<feature type="domain" description="HTH gntR-type" evidence="4">
    <location>
        <begin position="10"/>
        <end position="77"/>
    </location>
</feature>
<dbReference type="Gene3D" id="1.20.120.530">
    <property type="entry name" value="GntR ligand-binding domain-like"/>
    <property type="match status" value="1"/>
</dbReference>
<dbReference type="Proteomes" id="UP000464495">
    <property type="component" value="Chromosome"/>
</dbReference>
<dbReference type="SUPFAM" id="SSF46785">
    <property type="entry name" value="Winged helix' DNA-binding domain"/>
    <property type="match status" value="1"/>
</dbReference>
<dbReference type="InterPro" id="IPR011711">
    <property type="entry name" value="GntR_C"/>
</dbReference>
<dbReference type="AlphaFoldDB" id="A0A6P1SXV3"/>
<dbReference type="Pfam" id="PF07729">
    <property type="entry name" value="FCD"/>
    <property type="match status" value="1"/>
</dbReference>
<evidence type="ECO:0000256" key="2">
    <source>
        <dbReference type="ARBA" id="ARBA00023125"/>
    </source>
</evidence>
<sequence>MQDTPEQEPLSLTEHVADKLREMVIRGQLAPGQHIVERKLCAELSVSRTPMREALKLLRQDGLVEIFRNRGARVAPYTAEDAIDLFEVISGMESIAASRAAERITDTELDALQEQHARIVHFHKTGNLDDYFPANSAVHAAILRIAANPVLANAHRRLMLLAQRGRYMAIMNPERWNQAVSEHGALMASLEARDPDAAREIWSGHLMNTGISVAAALRADSEQSDQQAEF</sequence>
<name>A0A6P1SXV3_9RHOB</name>
<dbReference type="KEGG" id="amaq:GO499_03830"/>
<evidence type="ECO:0000256" key="1">
    <source>
        <dbReference type="ARBA" id="ARBA00023015"/>
    </source>
</evidence>
<dbReference type="InterPro" id="IPR036390">
    <property type="entry name" value="WH_DNA-bd_sf"/>
</dbReference>
<evidence type="ECO:0000259" key="4">
    <source>
        <dbReference type="PROSITE" id="PS50949"/>
    </source>
</evidence>
<dbReference type="CDD" id="cd07377">
    <property type="entry name" value="WHTH_GntR"/>
    <property type="match status" value="1"/>
</dbReference>
<gene>
    <name evidence="5" type="ORF">GO499_03830</name>
</gene>
<dbReference type="Pfam" id="PF00392">
    <property type="entry name" value="GntR"/>
    <property type="match status" value="1"/>
</dbReference>
<dbReference type="GO" id="GO:0003677">
    <property type="term" value="F:DNA binding"/>
    <property type="evidence" value="ECO:0007669"/>
    <property type="project" value="UniProtKB-KW"/>
</dbReference>
<dbReference type="PANTHER" id="PTHR43537">
    <property type="entry name" value="TRANSCRIPTIONAL REGULATOR, GNTR FAMILY"/>
    <property type="match status" value="1"/>
</dbReference>
<proteinExistence type="predicted"/>
<evidence type="ECO:0000313" key="5">
    <source>
        <dbReference type="EMBL" id="QHQ34375.1"/>
    </source>
</evidence>
<dbReference type="GO" id="GO:0003700">
    <property type="term" value="F:DNA-binding transcription factor activity"/>
    <property type="evidence" value="ECO:0007669"/>
    <property type="project" value="InterPro"/>
</dbReference>
<organism evidence="5 6">
    <name type="scientific">Algicella marina</name>
    <dbReference type="NCBI Taxonomy" id="2683284"/>
    <lineage>
        <taxon>Bacteria</taxon>
        <taxon>Pseudomonadati</taxon>
        <taxon>Pseudomonadota</taxon>
        <taxon>Alphaproteobacteria</taxon>
        <taxon>Rhodobacterales</taxon>
        <taxon>Paracoccaceae</taxon>
        <taxon>Algicella</taxon>
    </lineage>
</organism>
<dbReference type="SMART" id="SM00895">
    <property type="entry name" value="FCD"/>
    <property type="match status" value="1"/>
</dbReference>
<dbReference type="InterPro" id="IPR008920">
    <property type="entry name" value="TF_FadR/GntR_C"/>
</dbReference>
<dbReference type="PROSITE" id="PS50949">
    <property type="entry name" value="HTH_GNTR"/>
    <property type="match status" value="1"/>
</dbReference>
<dbReference type="EMBL" id="CP046620">
    <property type="protein sequence ID" value="QHQ34375.1"/>
    <property type="molecule type" value="Genomic_DNA"/>
</dbReference>
<evidence type="ECO:0000313" key="6">
    <source>
        <dbReference type="Proteomes" id="UP000464495"/>
    </source>
</evidence>
<dbReference type="PRINTS" id="PR00035">
    <property type="entry name" value="HTHGNTR"/>
</dbReference>
<keyword evidence="2" id="KW-0238">DNA-binding</keyword>